<dbReference type="EMBL" id="JAXQPW010000002">
    <property type="protein sequence ID" value="MDZ5661844.1"/>
    <property type="molecule type" value="Genomic_DNA"/>
</dbReference>
<sequence>MTTSAIADAVRLAPGRVDLTAIETDAAPGFDGSKSDGKAALAAMAPELADLQERLWAERTAGSERRVLVVLQGMDTSGKGGVLRHTIGLVDPQGVRITSFKAPTEEERAQDFLWRIEKGLPAAGYIGVFDRSHYEDVLIARVRGFADPTEVERRYGAINEFEARLADEGVAIIKCMLHIGADEQKARLAERLANPEKHWKYNPGDLDERALWPAYREAYEVALERTSTDVAPWHVVPSDKKWFRNLAVGQLLLDTLRGLDLQWPEADFDVAAEQQRLAEEAPVR</sequence>
<keyword evidence="2 4" id="KW-0418">Kinase</keyword>
<dbReference type="Pfam" id="PF03976">
    <property type="entry name" value="PPK2"/>
    <property type="match status" value="1"/>
</dbReference>
<dbReference type="InterPro" id="IPR016898">
    <property type="entry name" value="Polyphosphate_phosphotransfera"/>
</dbReference>
<feature type="domain" description="Polyphosphate kinase-2-related" evidence="3">
    <location>
        <begin position="33"/>
        <end position="257"/>
    </location>
</feature>
<dbReference type="SUPFAM" id="SSF52540">
    <property type="entry name" value="P-loop containing nucleoside triphosphate hydrolases"/>
    <property type="match status" value="1"/>
</dbReference>
<dbReference type="PANTHER" id="PTHR34383:SF3">
    <property type="entry name" value="POLYPHOSPHATE:AMP PHOSPHOTRANSFERASE"/>
    <property type="match status" value="1"/>
</dbReference>
<evidence type="ECO:0000313" key="5">
    <source>
        <dbReference type="Proteomes" id="UP001291999"/>
    </source>
</evidence>
<dbReference type="PANTHER" id="PTHR34383">
    <property type="entry name" value="POLYPHOSPHATE:AMP PHOSPHOTRANSFERASE-RELATED"/>
    <property type="match status" value="1"/>
</dbReference>
<dbReference type="NCBIfam" id="TIGR03709">
    <property type="entry name" value="PPK2_rel_1"/>
    <property type="match status" value="1"/>
</dbReference>
<dbReference type="Proteomes" id="UP001291999">
    <property type="component" value="Unassembled WGS sequence"/>
</dbReference>
<dbReference type="InterPro" id="IPR027417">
    <property type="entry name" value="P-loop_NTPase"/>
</dbReference>
<evidence type="ECO:0000259" key="3">
    <source>
        <dbReference type="Pfam" id="PF03976"/>
    </source>
</evidence>
<dbReference type="Gene3D" id="3.40.50.300">
    <property type="entry name" value="P-loop containing nucleotide triphosphate hydrolases"/>
    <property type="match status" value="1"/>
</dbReference>
<name>A0ABU5KA51_9ACTN</name>
<evidence type="ECO:0000256" key="1">
    <source>
        <dbReference type="ARBA" id="ARBA00022679"/>
    </source>
</evidence>
<comment type="caution">
    <text evidence="4">The sequence shown here is derived from an EMBL/GenBank/DDBJ whole genome shotgun (WGS) entry which is preliminary data.</text>
</comment>
<dbReference type="InterPro" id="IPR022300">
    <property type="entry name" value="PPK2-rel_1"/>
</dbReference>
<dbReference type="GO" id="GO:0016301">
    <property type="term" value="F:kinase activity"/>
    <property type="evidence" value="ECO:0007669"/>
    <property type="project" value="UniProtKB-KW"/>
</dbReference>
<organism evidence="4 5">
    <name type="scientific">Nocardioides renjunii</name>
    <dbReference type="NCBI Taxonomy" id="3095075"/>
    <lineage>
        <taxon>Bacteria</taxon>
        <taxon>Bacillati</taxon>
        <taxon>Actinomycetota</taxon>
        <taxon>Actinomycetes</taxon>
        <taxon>Propionibacteriales</taxon>
        <taxon>Nocardioidaceae</taxon>
        <taxon>Nocardioides</taxon>
    </lineage>
</organism>
<dbReference type="RefSeq" id="WP_322424053.1">
    <property type="nucleotide sequence ID" value="NZ_JAXQPW010000002.1"/>
</dbReference>
<gene>
    <name evidence="4" type="ORF">SFC79_08720</name>
</gene>
<keyword evidence="1" id="KW-0808">Transferase</keyword>
<evidence type="ECO:0000313" key="4">
    <source>
        <dbReference type="EMBL" id="MDZ5661844.1"/>
    </source>
</evidence>
<dbReference type="InterPro" id="IPR022488">
    <property type="entry name" value="PPK2-related"/>
</dbReference>
<evidence type="ECO:0000256" key="2">
    <source>
        <dbReference type="ARBA" id="ARBA00022777"/>
    </source>
</evidence>
<reference evidence="4 5" key="1">
    <citation type="submission" date="2023-11" db="EMBL/GenBank/DDBJ databases">
        <title>Novel species in genus Nocardioides.</title>
        <authorList>
            <person name="Zhou H."/>
        </authorList>
    </citation>
    <scope>NUCLEOTIDE SEQUENCE [LARGE SCALE GENOMIC DNA]</scope>
    <source>
        <strain evidence="4 5">S-58</strain>
    </source>
</reference>
<proteinExistence type="predicted"/>
<dbReference type="PIRSF" id="PIRSF028756">
    <property type="entry name" value="PPK2_prd"/>
    <property type="match status" value="1"/>
</dbReference>
<keyword evidence="5" id="KW-1185">Reference proteome</keyword>
<protein>
    <submittedName>
        <fullName evidence="4">PPK2 family polyphosphate kinase</fullName>
    </submittedName>
</protein>
<accession>A0ABU5KA51</accession>